<dbReference type="Gene3D" id="3.40.190.10">
    <property type="entry name" value="Periplasmic binding protein-like II"/>
    <property type="match status" value="1"/>
</dbReference>
<feature type="transmembrane region" description="Helical" evidence="5">
    <location>
        <begin position="21"/>
        <end position="40"/>
    </location>
</feature>
<organism evidence="7 8">
    <name type="scientific">Fluviicola chungangensis</name>
    <dbReference type="NCBI Taxonomy" id="2597671"/>
    <lineage>
        <taxon>Bacteria</taxon>
        <taxon>Pseudomonadati</taxon>
        <taxon>Bacteroidota</taxon>
        <taxon>Flavobacteriia</taxon>
        <taxon>Flavobacteriales</taxon>
        <taxon>Crocinitomicaceae</taxon>
        <taxon>Fluviicola</taxon>
    </lineage>
</organism>
<sequence>MRNSWIIAMRELRERLGSRSFILMAILGPLVVLTLTYLIFQFGGKDQQKWQVLIVDPANVMEQKIMANEDPNITYSFATNYIELEQFAKEKRFADFDAMVEINEKILSNKTSFLFYREKPSFTMSVNIRYQVERRLEEVLAKQFTELSVADFRKIKQPLNFAFRNVYDPEDVKSDLAGWVGLFFGAVIFVFIFLFGMTILRSVSREKTNRVVEILLATVKPRSLMLGKILGIGISAFLQAFLWCLIIGLGLYFMRETIFVDIYDASNQAAGQVSDYNQFVELVFERVQFGVMIFYFSLFFACGYLFYGAFFAALGAVSGSESDGQQFLIPLILLLCFALYAGYFVLENPDSPWATFLMYFPFTAPVVAMVKLSLGFAEGNAYQLFVSLFLLLASSIGVIAIAARLFKNGLLQFGHTLRFKNIILWLKIK</sequence>
<keyword evidence="2 5" id="KW-0812">Transmembrane</keyword>
<reference evidence="7 8" key="1">
    <citation type="submission" date="2019-07" db="EMBL/GenBank/DDBJ databases">
        <authorList>
            <person name="Huq M.A."/>
        </authorList>
    </citation>
    <scope>NUCLEOTIDE SEQUENCE [LARGE SCALE GENOMIC DNA]</scope>
    <source>
        <strain evidence="7 8">MAH-3</strain>
    </source>
</reference>
<dbReference type="OrthoDB" id="9768837at2"/>
<evidence type="ECO:0000256" key="1">
    <source>
        <dbReference type="ARBA" id="ARBA00004141"/>
    </source>
</evidence>
<feature type="domain" description="ABC-2 type transporter transmembrane" evidence="6">
    <location>
        <begin position="19"/>
        <end position="403"/>
    </location>
</feature>
<dbReference type="EMBL" id="VLPL01000006">
    <property type="protein sequence ID" value="TSJ42006.1"/>
    <property type="molecule type" value="Genomic_DNA"/>
</dbReference>
<dbReference type="PANTHER" id="PTHR43471">
    <property type="entry name" value="ABC TRANSPORTER PERMEASE"/>
    <property type="match status" value="1"/>
</dbReference>
<dbReference type="Pfam" id="PF12698">
    <property type="entry name" value="ABC2_membrane_3"/>
    <property type="match status" value="1"/>
</dbReference>
<accession>A0A556MQ22</accession>
<dbReference type="Proteomes" id="UP000316008">
    <property type="component" value="Unassembled WGS sequence"/>
</dbReference>
<evidence type="ECO:0000256" key="3">
    <source>
        <dbReference type="ARBA" id="ARBA00022989"/>
    </source>
</evidence>
<gene>
    <name evidence="7" type="ORF">FO442_13015</name>
</gene>
<evidence type="ECO:0000313" key="7">
    <source>
        <dbReference type="EMBL" id="TSJ42006.1"/>
    </source>
</evidence>
<dbReference type="InterPro" id="IPR013525">
    <property type="entry name" value="ABC2_TM"/>
</dbReference>
<feature type="transmembrane region" description="Helical" evidence="5">
    <location>
        <begin position="352"/>
        <end position="372"/>
    </location>
</feature>
<feature type="transmembrane region" description="Helical" evidence="5">
    <location>
        <begin position="176"/>
        <end position="200"/>
    </location>
</feature>
<name>A0A556MQ22_9FLAO</name>
<proteinExistence type="predicted"/>
<feature type="transmembrane region" description="Helical" evidence="5">
    <location>
        <begin position="229"/>
        <end position="254"/>
    </location>
</feature>
<dbReference type="AlphaFoldDB" id="A0A556MQ22"/>
<evidence type="ECO:0000256" key="4">
    <source>
        <dbReference type="ARBA" id="ARBA00023136"/>
    </source>
</evidence>
<dbReference type="GO" id="GO:0140359">
    <property type="term" value="F:ABC-type transporter activity"/>
    <property type="evidence" value="ECO:0007669"/>
    <property type="project" value="InterPro"/>
</dbReference>
<comment type="caution">
    <text evidence="7">The sequence shown here is derived from an EMBL/GenBank/DDBJ whole genome shotgun (WGS) entry which is preliminary data.</text>
</comment>
<dbReference type="GO" id="GO:0016020">
    <property type="term" value="C:membrane"/>
    <property type="evidence" value="ECO:0007669"/>
    <property type="project" value="UniProtKB-SubCell"/>
</dbReference>
<comment type="subcellular location">
    <subcellularLocation>
        <location evidence="1">Membrane</location>
        <topology evidence="1">Multi-pass membrane protein</topology>
    </subcellularLocation>
</comment>
<feature type="transmembrane region" description="Helical" evidence="5">
    <location>
        <begin position="327"/>
        <end position="346"/>
    </location>
</feature>
<protein>
    <submittedName>
        <fullName evidence="7">ABC transporter permease</fullName>
    </submittedName>
</protein>
<feature type="transmembrane region" description="Helical" evidence="5">
    <location>
        <begin position="384"/>
        <end position="406"/>
    </location>
</feature>
<evidence type="ECO:0000256" key="5">
    <source>
        <dbReference type="SAM" id="Phobius"/>
    </source>
</evidence>
<dbReference type="PANTHER" id="PTHR43471:SF3">
    <property type="entry name" value="ABC TRANSPORTER PERMEASE PROTEIN NATB"/>
    <property type="match status" value="1"/>
</dbReference>
<keyword evidence="3 5" id="KW-1133">Transmembrane helix</keyword>
<evidence type="ECO:0000259" key="6">
    <source>
        <dbReference type="Pfam" id="PF12698"/>
    </source>
</evidence>
<feature type="transmembrane region" description="Helical" evidence="5">
    <location>
        <begin position="292"/>
        <end position="315"/>
    </location>
</feature>
<keyword evidence="8" id="KW-1185">Reference proteome</keyword>
<evidence type="ECO:0000256" key="2">
    <source>
        <dbReference type="ARBA" id="ARBA00022692"/>
    </source>
</evidence>
<dbReference type="RefSeq" id="WP_144333637.1">
    <property type="nucleotide sequence ID" value="NZ_VLPL01000006.1"/>
</dbReference>
<keyword evidence="4 5" id="KW-0472">Membrane</keyword>
<evidence type="ECO:0000313" key="8">
    <source>
        <dbReference type="Proteomes" id="UP000316008"/>
    </source>
</evidence>